<evidence type="ECO:0000313" key="2">
    <source>
        <dbReference type="EMBL" id="MBD2499486.1"/>
    </source>
</evidence>
<dbReference type="RefSeq" id="WP_190466386.1">
    <property type="nucleotide sequence ID" value="NZ_JACJSG010000002.1"/>
</dbReference>
<feature type="chain" id="PRO_5047091738" evidence="1">
    <location>
        <begin position="26"/>
        <end position="203"/>
    </location>
</feature>
<feature type="signal peptide" evidence="1">
    <location>
        <begin position="1"/>
        <end position="25"/>
    </location>
</feature>
<gene>
    <name evidence="2" type="ORF">H6G83_02450</name>
</gene>
<accession>A0ABR8CXU4</accession>
<organism evidence="2 3">
    <name type="scientific">Anabaena azotica FACHB-119</name>
    <dbReference type="NCBI Taxonomy" id="947527"/>
    <lineage>
        <taxon>Bacteria</taxon>
        <taxon>Bacillati</taxon>
        <taxon>Cyanobacteriota</taxon>
        <taxon>Cyanophyceae</taxon>
        <taxon>Nostocales</taxon>
        <taxon>Nostocaceae</taxon>
        <taxon>Anabaena</taxon>
        <taxon>Anabaena azotica</taxon>
    </lineage>
</organism>
<dbReference type="EMBL" id="JACJSG010000002">
    <property type="protein sequence ID" value="MBD2499486.1"/>
    <property type="molecule type" value="Genomic_DNA"/>
</dbReference>
<evidence type="ECO:0000313" key="3">
    <source>
        <dbReference type="Proteomes" id="UP000661112"/>
    </source>
</evidence>
<sequence length="203" mass="22222">MKLLKIALVVLVMLVNLVIAPPSWADPNYQENPDYIEVTKTLKNLLSNAQGTIPEDVQRQISELKFQKDAIKSGLNWGQCRNETGGNLAIYGTGSEESEESEKSLIQFLADGQTTPEQWDCQGVYFPGDVKVSGLEKTGAVAIKVMDGTQLLVKKDPDSSELKLNLPSVTIVNPEESNWLIPNISQAFVDSRIPNQFSGGDNG</sequence>
<protein>
    <submittedName>
        <fullName evidence="2">Uncharacterized protein</fullName>
    </submittedName>
</protein>
<keyword evidence="3" id="KW-1185">Reference proteome</keyword>
<name>A0ABR8CXU4_9NOST</name>
<comment type="caution">
    <text evidence="2">The sequence shown here is derived from an EMBL/GenBank/DDBJ whole genome shotgun (WGS) entry which is preliminary data.</text>
</comment>
<keyword evidence="1" id="KW-0732">Signal</keyword>
<reference evidence="2 3" key="1">
    <citation type="journal article" date="2020" name="ISME J.">
        <title>Comparative genomics reveals insights into cyanobacterial evolution and habitat adaptation.</title>
        <authorList>
            <person name="Chen M.Y."/>
            <person name="Teng W.K."/>
            <person name="Zhao L."/>
            <person name="Hu C.X."/>
            <person name="Zhou Y.K."/>
            <person name="Han B.P."/>
            <person name="Song L.R."/>
            <person name="Shu W.S."/>
        </authorList>
    </citation>
    <scope>NUCLEOTIDE SEQUENCE [LARGE SCALE GENOMIC DNA]</scope>
    <source>
        <strain evidence="2 3">FACHB-119</strain>
    </source>
</reference>
<dbReference type="Proteomes" id="UP000661112">
    <property type="component" value="Unassembled WGS sequence"/>
</dbReference>
<proteinExistence type="predicted"/>
<evidence type="ECO:0000256" key="1">
    <source>
        <dbReference type="SAM" id="SignalP"/>
    </source>
</evidence>